<accession>A0A553PL68</accession>
<dbReference type="STRING" id="6832.A0A553PL68"/>
<proteinExistence type="inferred from homology"/>
<feature type="domain" description="Peptidase S1" evidence="6">
    <location>
        <begin position="373"/>
        <end position="633"/>
    </location>
</feature>
<dbReference type="InterPro" id="IPR001314">
    <property type="entry name" value="Peptidase_S1A"/>
</dbReference>
<sequence length="640" mass="70415">MNPFEVVFLSLLAACLGFVTGELRKGPYHYVYTPPIESLTLPEPTIPISPYSDQWVSPSEAKRRLRLTLFLTQLGNTASPTETINQIPSSSPLSIAGSRAVVLTPTLTPDSVQYRHRQPHNSERRKKKRRQKHPSKFRRNRNHKGPFRRRYHKGGAGGSPQSRDGTCLGHCTNMFACMLQGGRPETKRSSNCPGIFHVCCSRWTSSSSTSGPAQSPPLPPSPPSPSVPFSAERPYSQEPLYSSASLREAPSLAIGGQRGSHRAPKHLRFQQSLRPQKSGRALAIIDEPEQNLISYSSASIATASTTIPLTIVPADHHHQHGVPIPLTSVEETFLESENIVPDYDFRDVYYDAAIPPEDGYLHCGVSRNANRRIMGGLDAGYGQFPWTAHIKIRGPNIDKECGGTLINERWVLTAGHCTQYCINVPLCGIEIPQHEITYKVILGEYDQLENEPVLPDAYMAIDVIRHPLYRNVMRLRDNGYVESEPRYDLALLMLDREVKLAPNVAPICLPTPEFHVLAPGTPSTVVGWGRVGKDSKAPHSNVLQAATIPILSDNQCLSETGLSNFDDQICAGNSNSDVSACPGDSGGALQVQDDEGRWMIVGVVSNGPSVCGLQPVIFHKIAKTLSWITNVMERQQLNVP</sequence>
<feature type="region of interest" description="Disordered" evidence="4">
    <location>
        <begin position="106"/>
        <end position="163"/>
    </location>
</feature>
<dbReference type="CDD" id="cd00190">
    <property type="entry name" value="Tryp_SPc"/>
    <property type="match status" value="1"/>
</dbReference>
<comment type="caution">
    <text evidence="7">The sequence shown here is derived from an EMBL/GenBank/DDBJ whole genome shotgun (WGS) entry which is preliminary data.</text>
</comment>
<dbReference type="Pfam" id="PF00089">
    <property type="entry name" value="Trypsin"/>
    <property type="match status" value="1"/>
</dbReference>
<dbReference type="OrthoDB" id="10061449at2759"/>
<name>A0A553PL68_TIGCA</name>
<keyword evidence="3" id="KW-0378">Hydrolase</keyword>
<evidence type="ECO:0000256" key="2">
    <source>
        <dbReference type="ARBA" id="ARBA00024195"/>
    </source>
</evidence>
<dbReference type="SMART" id="SM00020">
    <property type="entry name" value="Tryp_SPc"/>
    <property type="match status" value="1"/>
</dbReference>
<evidence type="ECO:0000256" key="3">
    <source>
        <dbReference type="RuleBase" id="RU363034"/>
    </source>
</evidence>
<gene>
    <name evidence="7" type="ORF">TCAL_01676</name>
</gene>
<dbReference type="InterPro" id="IPR018114">
    <property type="entry name" value="TRYPSIN_HIS"/>
</dbReference>
<evidence type="ECO:0000256" key="5">
    <source>
        <dbReference type="SAM" id="SignalP"/>
    </source>
</evidence>
<dbReference type="Proteomes" id="UP000318571">
    <property type="component" value="Chromosome 11"/>
</dbReference>
<dbReference type="PROSITE" id="PS00135">
    <property type="entry name" value="TRYPSIN_SER"/>
    <property type="match status" value="1"/>
</dbReference>
<dbReference type="Gene3D" id="2.40.10.10">
    <property type="entry name" value="Trypsin-like serine proteases"/>
    <property type="match status" value="1"/>
</dbReference>
<evidence type="ECO:0000256" key="1">
    <source>
        <dbReference type="ARBA" id="ARBA00023157"/>
    </source>
</evidence>
<keyword evidence="1" id="KW-1015">Disulfide bond</keyword>
<dbReference type="PANTHER" id="PTHR24256">
    <property type="entry name" value="TRYPTASE-RELATED"/>
    <property type="match status" value="1"/>
</dbReference>
<keyword evidence="8" id="KW-1185">Reference proteome</keyword>
<dbReference type="GO" id="GO:0004252">
    <property type="term" value="F:serine-type endopeptidase activity"/>
    <property type="evidence" value="ECO:0007669"/>
    <property type="project" value="InterPro"/>
</dbReference>
<organism evidence="7 8">
    <name type="scientific">Tigriopus californicus</name>
    <name type="common">Marine copepod</name>
    <dbReference type="NCBI Taxonomy" id="6832"/>
    <lineage>
        <taxon>Eukaryota</taxon>
        <taxon>Metazoa</taxon>
        <taxon>Ecdysozoa</taxon>
        <taxon>Arthropoda</taxon>
        <taxon>Crustacea</taxon>
        <taxon>Multicrustacea</taxon>
        <taxon>Hexanauplia</taxon>
        <taxon>Copepoda</taxon>
        <taxon>Harpacticoida</taxon>
        <taxon>Harpacticidae</taxon>
        <taxon>Tigriopus</taxon>
    </lineage>
</organism>
<dbReference type="GO" id="GO:0006508">
    <property type="term" value="P:proteolysis"/>
    <property type="evidence" value="ECO:0007669"/>
    <property type="project" value="UniProtKB-KW"/>
</dbReference>
<dbReference type="PROSITE" id="PS50240">
    <property type="entry name" value="TRYPSIN_DOM"/>
    <property type="match status" value="1"/>
</dbReference>
<feature type="compositionally biased region" description="Basic residues" evidence="4">
    <location>
        <begin position="114"/>
        <end position="153"/>
    </location>
</feature>
<dbReference type="EMBL" id="VCGU01000003">
    <property type="protein sequence ID" value="TRY78418.1"/>
    <property type="molecule type" value="Genomic_DNA"/>
</dbReference>
<evidence type="ECO:0000259" key="6">
    <source>
        <dbReference type="PROSITE" id="PS50240"/>
    </source>
</evidence>
<feature type="compositionally biased region" description="Pro residues" evidence="4">
    <location>
        <begin position="214"/>
        <end position="226"/>
    </location>
</feature>
<reference evidence="7 8" key="1">
    <citation type="journal article" date="2018" name="Nat. Ecol. Evol.">
        <title>Genomic signatures of mitonuclear coevolution across populations of Tigriopus californicus.</title>
        <authorList>
            <person name="Barreto F.S."/>
            <person name="Watson E.T."/>
            <person name="Lima T.G."/>
            <person name="Willett C.S."/>
            <person name="Edmands S."/>
            <person name="Li W."/>
            <person name="Burton R.S."/>
        </authorList>
    </citation>
    <scope>NUCLEOTIDE SEQUENCE [LARGE SCALE GENOMIC DNA]</scope>
    <source>
        <strain evidence="7 8">San Diego</strain>
    </source>
</reference>
<keyword evidence="3" id="KW-0645">Protease</keyword>
<dbReference type="InterPro" id="IPR051487">
    <property type="entry name" value="Ser/Thr_Proteases_Immune/Dev"/>
</dbReference>
<feature type="chain" id="PRO_5021962507" description="Peptidase S1 domain-containing protein" evidence="5">
    <location>
        <begin position="22"/>
        <end position="640"/>
    </location>
</feature>
<evidence type="ECO:0000313" key="8">
    <source>
        <dbReference type="Proteomes" id="UP000318571"/>
    </source>
</evidence>
<dbReference type="PROSITE" id="PS00134">
    <property type="entry name" value="TRYPSIN_HIS"/>
    <property type="match status" value="1"/>
</dbReference>
<dbReference type="InterPro" id="IPR033116">
    <property type="entry name" value="TRYPSIN_SER"/>
</dbReference>
<keyword evidence="5" id="KW-0732">Signal</keyword>
<keyword evidence="3" id="KW-0720">Serine protease</keyword>
<feature type="signal peptide" evidence="5">
    <location>
        <begin position="1"/>
        <end position="21"/>
    </location>
</feature>
<evidence type="ECO:0000313" key="7">
    <source>
        <dbReference type="EMBL" id="TRY78418.1"/>
    </source>
</evidence>
<feature type="region of interest" description="Disordered" evidence="4">
    <location>
        <begin position="207"/>
        <end position="246"/>
    </location>
</feature>
<evidence type="ECO:0000256" key="4">
    <source>
        <dbReference type="SAM" id="MobiDB-lite"/>
    </source>
</evidence>
<dbReference type="InterPro" id="IPR043504">
    <property type="entry name" value="Peptidase_S1_PA_chymotrypsin"/>
</dbReference>
<dbReference type="InterPro" id="IPR001254">
    <property type="entry name" value="Trypsin_dom"/>
</dbReference>
<dbReference type="SUPFAM" id="SSF50494">
    <property type="entry name" value="Trypsin-like serine proteases"/>
    <property type="match status" value="1"/>
</dbReference>
<comment type="similarity">
    <text evidence="2">Belongs to the peptidase S1 family. CLIP subfamily.</text>
</comment>
<dbReference type="AlphaFoldDB" id="A0A553PL68"/>
<dbReference type="InterPro" id="IPR009003">
    <property type="entry name" value="Peptidase_S1_PA"/>
</dbReference>
<protein>
    <recommendedName>
        <fullName evidence="6">Peptidase S1 domain-containing protein</fullName>
    </recommendedName>
</protein>
<dbReference type="PRINTS" id="PR00722">
    <property type="entry name" value="CHYMOTRYPSIN"/>
</dbReference>